<comment type="caution">
    <text evidence="3">The sequence shown here is derived from an EMBL/GenBank/DDBJ whole genome shotgun (WGS) entry which is preliminary data.</text>
</comment>
<dbReference type="RefSeq" id="WP_173195998.1">
    <property type="nucleotide sequence ID" value="NZ_JABFCX010000002.1"/>
</dbReference>
<evidence type="ECO:0000259" key="2">
    <source>
        <dbReference type="Pfam" id="PF04480"/>
    </source>
</evidence>
<dbReference type="EMBL" id="JABFCX010000002">
    <property type="protein sequence ID" value="NNU14937.1"/>
    <property type="molecule type" value="Genomic_DNA"/>
</dbReference>
<evidence type="ECO:0000256" key="1">
    <source>
        <dbReference type="SAM" id="MobiDB-lite"/>
    </source>
</evidence>
<name>A0A7Y3RK99_9PROT</name>
<organism evidence="3 4">
    <name type="scientific">Parvularcula mediterranea</name>
    <dbReference type="NCBI Taxonomy" id="2732508"/>
    <lineage>
        <taxon>Bacteria</taxon>
        <taxon>Pseudomonadati</taxon>
        <taxon>Pseudomonadota</taxon>
        <taxon>Alphaproteobacteria</taxon>
        <taxon>Parvularculales</taxon>
        <taxon>Parvularculaceae</taxon>
        <taxon>Parvularcula</taxon>
    </lineage>
</organism>
<evidence type="ECO:0000313" key="3">
    <source>
        <dbReference type="EMBL" id="NNU14937.1"/>
    </source>
</evidence>
<proteinExistence type="predicted"/>
<dbReference type="SUPFAM" id="SSF52980">
    <property type="entry name" value="Restriction endonuclease-like"/>
    <property type="match status" value="1"/>
</dbReference>
<dbReference type="InterPro" id="IPR011335">
    <property type="entry name" value="Restrct_endonuc-II-like"/>
</dbReference>
<dbReference type="CDD" id="cd01038">
    <property type="entry name" value="Endonuclease_DUF559"/>
    <property type="match status" value="1"/>
</dbReference>
<dbReference type="Gene3D" id="3.40.960.10">
    <property type="entry name" value="VSR Endonuclease"/>
    <property type="match status" value="1"/>
</dbReference>
<dbReference type="InterPro" id="IPR007569">
    <property type="entry name" value="DUF559"/>
</dbReference>
<dbReference type="AlphaFoldDB" id="A0A7Y3RK99"/>
<feature type="domain" description="DUF559" evidence="2">
    <location>
        <begin position="5"/>
        <end position="110"/>
    </location>
</feature>
<evidence type="ECO:0000313" key="4">
    <source>
        <dbReference type="Proteomes" id="UP000536835"/>
    </source>
</evidence>
<dbReference type="PANTHER" id="PTHR38590:SF1">
    <property type="entry name" value="BLL0828 PROTEIN"/>
    <property type="match status" value="1"/>
</dbReference>
<accession>A0A7Y3RK99</accession>
<feature type="region of interest" description="Disordered" evidence="1">
    <location>
        <begin position="115"/>
        <end position="134"/>
    </location>
</feature>
<gene>
    <name evidence="3" type="ORF">HK107_01195</name>
</gene>
<keyword evidence="4" id="KW-1185">Reference proteome</keyword>
<reference evidence="3 4" key="1">
    <citation type="submission" date="2020-05" db="EMBL/GenBank/DDBJ databases">
        <title>Parvularcula mediterraneae sp. nov., isolated from polypropylene straw from shallow seawater of the seashore of Laganas in Zakynthos island, Greece.</title>
        <authorList>
            <person name="Szabo I."/>
            <person name="Al-Omari J."/>
            <person name="Rado J."/>
            <person name="Szerdahelyi G.S."/>
        </authorList>
    </citation>
    <scope>NUCLEOTIDE SEQUENCE [LARGE SCALE GENOMIC DNA]</scope>
    <source>
        <strain evidence="3 4">ZS-1/3</strain>
    </source>
</reference>
<dbReference type="Pfam" id="PF04480">
    <property type="entry name" value="DUF559"/>
    <property type="match status" value="1"/>
</dbReference>
<sequence>MNTSVTARARALRQRSNGPEQTAWQALRLLRNEGWTVRRQHPVGRFLVDFAIRKLRLAIEVDGGIHRLSEVQQRDAERQKVIEGLGWRFLRIDAQTALSKDHVLELVRAEIESLSRAGLPSPPAPLPEGRGEKC</sequence>
<dbReference type="Proteomes" id="UP000536835">
    <property type="component" value="Unassembled WGS sequence"/>
</dbReference>
<dbReference type="InterPro" id="IPR047216">
    <property type="entry name" value="Endonuclease_DUF559_bact"/>
</dbReference>
<dbReference type="PANTHER" id="PTHR38590">
    <property type="entry name" value="BLL0828 PROTEIN"/>
    <property type="match status" value="1"/>
</dbReference>
<protein>
    <submittedName>
        <fullName evidence="3">DUF559 domain-containing protein</fullName>
    </submittedName>
</protein>